<protein>
    <submittedName>
        <fullName evidence="1">Uncharacterized protein</fullName>
    </submittedName>
</protein>
<reference evidence="1 2" key="1">
    <citation type="journal article" date="2021" name="Elife">
        <title>Chloroplast acquisition without the gene transfer in kleptoplastic sea slugs, Plakobranchus ocellatus.</title>
        <authorList>
            <person name="Maeda T."/>
            <person name="Takahashi S."/>
            <person name="Yoshida T."/>
            <person name="Shimamura S."/>
            <person name="Takaki Y."/>
            <person name="Nagai Y."/>
            <person name="Toyoda A."/>
            <person name="Suzuki Y."/>
            <person name="Arimoto A."/>
            <person name="Ishii H."/>
            <person name="Satoh N."/>
            <person name="Nishiyama T."/>
            <person name="Hasebe M."/>
            <person name="Maruyama T."/>
            <person name="Minagawa J."/>
            <person name="Obokata J."/>
            <person name="Shigenobu S."/>
        </authorList>
    </citation>
    <scope>NUCLEOTIDE SEQUENCE [LARGE SCALE GENOMIC DNA]</scope>
</reference>
<dbReference type="AlphaFoldDB" id="A0AAV4CKW9"/>
<gene>
    <name evidence="1" type="ORF">PoB_005810900</name>
</gene>
<accession>A0AAV4CKW9</accession>
<organism evidence="1 2">
    <name type="scientific">Plakobranchus ocellatus</name>
    <dbReference type="NCBI Taxonomy" id="259542"/>
    <lineage>
        <taxon>Eukaryota</taxon>
        <taxon>Metazoa</taxon>
        <taxon>Spiralia</taxon>
        <taxon>Lophotrochozoa</taxon>
        <taxon>Mollusca</taxon>
        <taxon>Gastropoda</taxon>
        <taxon>Heterobranchia</taxon>
        <taxon>Euthyneura</taxon>
        <taxon>Panpulmonata</taxon>
        <taxon>Sacoglossa</taxon>
        <taxon>Placobranchoidea</taxon>
        <taxon>Plakobranchidae</taxon>
        <taxon>Plakobranchus</taxon>
    </lineage>
</organism>
<sequence length="114" mass="13092">MHRYDPESRRWTVDYGVQTYPSPPPRSEKKFNLINFASSATKVLLHVSGTGVDKALFILQEQMNDSFFDNEASVRPSHDTDNDLQISPSDEFVNLSIVNTITGLKYRYRDHLVN</sequence>
<evidence type="ECO:0000313" key="2">
    <source>
        <dbReference type="Proteomes" id="UP000735302"/>
    </source>
</evidence>
<dbReference type="Proteomes" id="UP000735302">
    <property type="component" value="Unassembled WGS sequence"/>
</dbReference>
<comment type="caution">
    <text evidence="1">The sequence shown here is derived from an EMBL/GenBank/DDBJ whole genome shotgun (WGS) entry which is preliminary data.</text>
</comment>
<name>A0AAV4CKW9_9GAST</name>
<evidence type="ECO:0000313" key="1">
    <source>
        <dbReference type="EMBL" id="GFO31604.1"/>
    </source>
</evidence>
<keyword evidence="2" id="KW-1185">Reference proteome</keyword>
<dbReference type="EMBL" id="BLXT01006411">
    <property type="protein sequence ID" value="GFO31604.1"/>
    <property type="molecule type" value="Genomic_DNA"/>
</dbReference>
<proteinExistence type="predicted"/>